<keyword evidence="12 18" id="KW-0511">Multifunctional enzyme</keyword>
<feature type="region of interest" description="Pyrophosphorylase" evidence="18">
    <location>
        <begin position="1"/>
        <end position="229"/>
    </location>
</feature>
<feature type="active site" description="Proton acceptor" evidence="18">
    <location>
        <position position="363"/>
    </location>
</feature>
<evidence type="ECO:0000256" key="3">
    <source>
        <dbReference type="ARBA" id="ARBA00007947"/>
    </source>
</evidence>
<feature type="binding site" evidence="18">
    <location>
        <position position="377"/>
    </location>
    <ligand>
        <name>UDP-N-acetyl-alpha-D-glucosamine</name>
        <dbReference type="ChEBI" id="CHEBI:57705"/>
    </ligand>
</feature>
<feature type="binding site" evidence="18">
    <location>
        <position position="24"/>
    </location>
    <ligand>
        <name>UDP-N-acetyl-alpha-D-glucosamine</name>
        <dbReference type="ChEBI" id="CHEBI:57705"/>
    </ligand>
</feature>
<evidence type="ECO:0000259" key="19">
    <source>
        <dbReference type="Pfam" id="PF12804"/>
    </source>
</evidence>
<feature type="binding site" evidence="18">
    <location>
        <begin position="386"/>
        <end position="387"/>
    </location>
    <ligand>
        <name>acetyl-CoA</name>
        <dbReference type="ChEBI" id="CHEBI:57288"/>
    </ligand>
</feature>
<dbReference type="UniPathway" id="UPA00973"/>
<feature type="binding site" evidence="18">
    <location>
        <begin position="10"/>
        <end position="13"/>
    </location>
    <ligand>
        <name>UDP-N-acetyl-alpha-D-glucosamine</name>
        <dbReference type="ChEBI" id="CHEBI:57705"/>
    </ligand>
</feature>
<comment type="subcellular location">
    <subcellularLocation>
        <location evidence="1 18">Cytoplasm</location>
    </subcellularLocation>
</comment>
<dbReference type="SUPFAM" id="SSF51161">
    <property type="entry name" value="Trimeric LpxA-like enzymes"/>
    <property type="match status" value="1"/>
</dbReference>
<evidence type="ECO:0000256" key="12">
    <source>
        <dbReference type="ARBA" id="ARBA00023268"/>
    </source>
</evidence>
<dbReference type="GO" id="GO:0006048">
    <property type="term" value="P:UDP-N-acetylglucosamine biosynthetic process"/>
    <property type="evidence" value="ECO:0007669"/>
    <property type="project" value="UniProtKB-UniPathway"/>
</dbReference>
<feature type="binding site" evidence="18">
    <location>
        <position position="366"/>
    </location>
    <ligand>
        <name>UDP-N-acetyl-alpha-D-glucosamine</name>
        <dbReference type="ChEBI" id="CHEBI:57705"/>
    </ligand>
</feature>
<keyword evidence="10 18" id="KW-0133">Cell shape</keyword>
<dbReference type="PANTHER" id="PTHR43584:SF3">
    <property type="entry name" value="BIFUNCTIONAL PROTEIN GLMU"/>
    <property type="match status" value="1"/>
</dbReference>
<dbReference type="InterPro" id="IPR038009">
    <property type="entry name" value="GlmU_C_LbH"/>
</dbReference>
<feature type="binding site" evidence="18">
    <location>
        <position position="333"/>
    </location>
    <ligand>
        <name>UDP-N-acetyl-alpha-D-glucosamine</name>
        <dbReference type="ChEBI" id="CHEBI:57705"/>
    </ligand>
</feature>
<keyword evidence="14 18" id="KW-0961">Cell wall biogenesis/degradation</keyword>
<dbReference type="GO" id="GO:0003977">
    <property type="term" value="F:UDP-N-acetylglucosamine diphosphorylase activity"/>
    <property type="evidence" value="ECO:0007669"/>
    <property type="project" value="UniProtKB-UniRule"/>
</dbReference>
<evidence type="ECO:0000256" key="6">
    <source>
        <dbReference type="ARBA" id="ARBA00022695"/>
    </source>
</evidence>
<feature type="region of interest" description="Linker" evidence="18">
    <location>
        <begin position="230"/>
        <end position="250"/>
    </location>
</feature>
<evidence type="ECO:0000256" key="11">
    <source>
        <dbReference type="ARBA" id="ARBA00022984"/>
    </source>
</evidence>
<feature type="binding site" evidence="18">
    <location>
        <position position="351"/>
    </location>
    <ligand>
        <name>UDP-N-acetyl-alpha-D-glucosamine</name>
        <dbReference type="ChEBI" id="CHEBI:57705"/>
    </ligand>
</feature>
<dbReference type="EC" id="2.3.1.157" evidence="18"/>
<evidence type="ECO:0000313" key="21">
    <source>
        <dbReference type="Proteomes" id="UP000001916"/>
    </source>
</evidence>
<dbReference type="InterPro" id="IPR005882">
    <property type="entry name" value="Bifunctional_GlmU"/>
</dbReference>
<feature type="binding site" evidence="18">
    <location>
        <position position="227"/>
    </location>
    <ligand>
        <name>Mg(2+)</name>
        <dbReference type="ChEBI" id="CHEBI:18420"/>
    </ligand>
</feature>
<evidence type="ECO:0000256" key="15">
    <source>
        <dbReference type="ARBA" id="ARBA00048247"/>
    </source>
</evidence>
<keyword evidence="13 18" id="KW-0012">Acyltransferase</keyword>
<dbReference type="GO" id="GO:0000287">
    <property type="term" value="F:magnesium ion binding"/>
    <property type="evidence" value="ECO:0007669"/>
    <property type="project" value="UniProtKB-UniRule"/>
</dbReference>
<comment type="pathway">
    <text evidence="18">Nucleotide-sugar biosynthesis; UDP-N-acetyl-alpha-D-glucosamine biosynthesis; UDP-N-acetyl-alpha-D-glucosamine from N-acetyl-alpha-D-glucosamine 1-phosphate: step 1/1.</text>
</comment>
<comment type="pathway">
    <text evidence="18">Nucleotide-sugar biosynthesis; UDP-N-acetyl-alpha-D-glucosamine biosynthesis; N-acetyl-alpha-D-glucosamine 1-phosphate from alpha-D-glucosamine 6-phosphate (route II): step 2/2.</text>
</comment>
<keyword evidence="8 18" id="KW-0677">Repeat</keyword>
<keyword evidence="9 18" id="KW-0460">Magnesium</keyword>
<dbReference type="CDD" id="cd03353">
    <property type="entry name" value="LbH_GlmU_C"/>
    <property type="match status" value="1"/>
</dbReference>
<comment type="subunit">
    <text evidence="18">Homotrimer.</text>
</comment>
<dbReference type="GO" id="GO:0000902">
    <property type="term" value="P:cell morphogenesis"/>
    <property type="evidence" value="ECO:0007669"/>
    <property type="project" value="UniProtKB-UniRule"/>
</dbReference>
<dbReference type="Gene3D" id="2.160.10.10">
    <property type="entry name" value="Hexapeptide repeat proteins"/>
    <property type="match status" value="1"/>
</dbReference>
<feature type="binding site" evidence="18">
    <location>
        <position position="440"/>
    </location>
    <ligand>
        <name>acetyl-CoA</name>
        <dbReference type="ChEBI" id="CHEBI:57288"/>
    </ligand>
</feature>
<evidence type="ECO:0000256" key="9">
    <source>
        <dbReference type="ARBA" id="ARBA00022842"/>
    </source>
</evidence>
<evidence type="ECO:0000313" key="20">
    <source>
        <dbReference type="EMBL" id="ADH63161.1"/>
    </source>
</evidence>
<keyword evidence="21" id="KW-1185">Reference proteome</keyword>
<evidence type="ECO:0000256" key="16">
    <source>
        <dbReference type="ARBA" id="ARBA00048493"/>
    </source>
</evidence>
<dbReference type="Proteomes" id="UP000001916">
    <property type="component" value="Chromosome"/>
</dbReference>
<gene>
    <name evidence="18" type="primary">glmU</name>
    <name evidence="20" type="ordered locus">Mesil_1266</name>
</gene>
<feature type="binding site" evidence="18">
    <location>
        <position position="105"/>
    </location>
    <ligand>
        <name>Mg(2+)</name>
        <dbReference type="ChEBI" id="CHEBI:18420"/>
    </ligand>
</feature>
<evidence type="ECO:0000256" key="17">
    <source>
        <dbReference type="ARBA" id="ARBA00049628"/>
    </source>
</evidence>
<dbReference type="GO" id="GO:0005737">
    <property type="term" value="C:cytoplasm"/>
    <property type="evidence" value="ECO:0007669"/>
    <property type="project" value="UniProtKB-SubCell"/>
</dbReference>
<dbReference type="NCBIfam" id="TIGR01173">
    <property type="entry name" value="glmU"/>
    <property type="match status" value="1"/>
</dbReference>
<dbReference type="GO" id="GO:0008360">
    <property type="term" value="P:regulation of cell shape"/>
    <property type="evidence" value="ECO:0007669"/>
    <property type="project" value="UniProtKB-KW"/>
</dbReference>
<dbReference type="CDD" id="cd02540">
    <property type="entry name" value="GT2_GlmU_N_bac"/>
    <property type="match status" value="1"/>
</dbReference>
<dbReference type="PROSITE" id="PS00101">
    <property type="entry name" value="HEXAPEP_TRANSFERASES"/>
    <property type="match status" value="1"/>
</dbReference>
<feature type="binding site" evidence="18">
    <location>
        <begin position="80"/>
        <end position="81"/>
    </location>
    <ligand>
        <name>UDP-N-acetyl-alpha-D-glucosamine</name>
        <dbReference type="ChEBI" id="CHEBI:57705"/>
    </ligand>
</feature>
<evidence type="ECO:0000256" key="18">
    <source>
        <dbReference type="HAMAP-Rule" id="MF_01631"/>
    </source>
</evidence>
<protein>
    <recommendedName>
        <fullName evidence="18">Bifunctional protein GlmU</fullName>
    </recommendedName>
    <domain>
        <recommendedName>
            <fullName evidence="18">UDP-N-acetylglucosamine pyrophosphorylase</fullName>
            <ecNumber evidence="18">2.7.7.23</ecNumber>
        </recommendedName>
        <alternativeName>
            <fullName evidence="18">N-acetylglucosamine-1-phosphate uridyltransferase</fullName>
        </alternativeName>
    </domain>
    <domain>
        <recommendedName>
            <fullName evidence="18">Glucosamine-1-phosphate N-acetyltransferase</fullName>
            <ecNumber evidence="18">2.3.1.157</ecNumber>
        </recommendedName>
    </domain>
</protein>
<dbReference type="GO" id="GO:0009245">
    <property type="term" value="P:lipid A biosynthetic process"/>
    <property type="evidence" value="ECO:0007669"/>
    <property type="project" value="UniProtKB-UniRule"/>
</dbReference>
<organism evidence="20 21">
    <name type="scientific">Allomeiothermus silvanus (strain ATCC 700542 / DSM 9946 / NBRC 106475 / NCIMB 13440 / VI-R2)</name>
    <name type="common">Thermus silvanus</name>
    <dbReference type="NCBI Taxonomy" id="526227"/>
    <lineage>
        <taxon>Bacteria</taxon>
        <taxon>Thermotogati</taxon>
        <taxon>Deinococcota</taxon>
        <taxon>Deinococci</taxon>
        <taxon>Thermales</taxon>
        <taxon>Thermaceae</taxon>
        <taxon>Allomeiothermus</taxon>
    </lineage>
</organism>
<dbReference type="GO" id="GO:0009252">
    <property type="term" value="P:peptidoglycan biosynthetic process"/>
    <property type="evidence" value="ECO:0007669"/>
    <property type="project" value="UniProtKB-UniRule"/>
</dbReference>
<dbReference type="NCBIfam" id="NF010938">
    <property type="entry name" value="PRK14358.1"/>
    <property type="match status" value="1"/>
</dbReference>
<dbReference type="eggNOG" id="COG1207">
    <property type="taxonomic scope" value="Bacteria"/>
</dbReference>
<evidence type="ECO:0000256" key="8">
    <source>
        <dbReference type="ARBA" id="ARBA00022737"/>
    </source>
</evidence>
<feature type="region of interest" description="N-acetyltransferase" evidence="18">
    <location>
        <begin position="251"/>
        <end position="458"/>
    </location>
</feature>
<keyword evidence="7 18" id="KW-0479">Metal-binding</keyword>
<dbReference type="EC" id="2.7.7.23" evidence="18"/>
<dbReference type="InterPro" id="IPR001451">
    <property type="entry name" value="Hexapep"/>
</dbReference>
<dbReference type="HOGENOM" id="CLU_029499_15_2_0"/>
<dbReference type="GO" id="GO:0016020">
    <property type="term" value="C:membrane"/>
    <property type="evidence" value="ECO:0007669"/>
    <property type="project" value="GOC"/>
</dbReference>
<evidence type="ECO:0000256" key="7">
    <source>
        <dbReference type="ARBA" id="ARBA00022723"/>
    </source>
</evidence>
<feature type="binding site" evidence="18">
    <location>
        <position position="227"/>
    </location>
    <ligand>
        <name>UDP-N-acetyl-alpha-D-glucosamine</name>
        <dbReference type="ChEBI" id="CHEBI:57705"/>
    </ligand>
</feature>
<evidence type="ECO:0000256" key="2">
    <source>
        <dbReference type="ARBA" id="ARBA00007707"/>
    </source>
</evidence>
<dbReference type="AlphaFoldDB" id="D7BE10"/>
<reference evidence="20 21" key="1">
    <citation type="journal article" date="2010" name="Stand. Genomic Sci.">
        <title>Complete genome sequence of Meiothermus silvanus type strain (VI-R2).</title>
        <authorList>
            <person name="Sikorski J."/>
            <person name="Tindall B.J."/>
            <person name="Lowry S."/>
            <person name="Lucas S."/>
            <person name="Nolan M."/>
            <person name="Copeland A."/>
            <person name="Glavina Del Rio T."/>
            <person name="Tice H."/>
            <person name="Cheng J.F."/>
            <person name="Han C."/>
            <person name="Pitluck S."/>
            <person name="Liolios K."/>
            <person name="Ivanova N."/>
            <person name="Mavromatis K."/>
            <person name="Mikhailova N."/>
            <person name="Pati A."/>
            <person name="Goodwin L."/>
            <person name="Chen A."/>
            <person name="Palaniappan K."/>
            <person name="Land M."/>
            <person name="Hauser L."/>
            <person name="Chang Y.J."/>
            <person name="Jeffries C.D."/>
            <person name="Rohde M."/>
            <person name="Goker M."/>
            <person name="Woyke T."/>
            <person name="Bristow J."/>
            <person name="Eisen J.A."/>
            <person name="Markowitz V."/>
            <person name="Hugenholtz P."/>
            <person name="Kyrpides N.C."/>
            <person name="Klenk H.P."/>
            <person name="Lapidus A."/>
        </authorList>
    </citation>
    <scope>NUCLEOTIDE SEQUENCE [LARGE SCALE GENOMIC DNA]</scope>
    <source>
        <strain evidence="21">ATCC 700542 / DSM 9946 / VI-R2</strain>
    </source>
</reference>
<comment type="caution">
    <text evidence="18">Lacks conserved residue(s) required for the propagation of feature annotation.</text>
</comment>
<dbReference type="KEGG" id="msv:Mesil_1266"/>
<dbReference type="GO" id="GO:0071555">
    <property type="term" value="P:cell wall organization"/>
    <property type="evidence" value="ECO:0007669"/>
    <property type="project" value="UniProtKB-KW"/>
</dbReference>
<dbReference type="InterPro" id="IPR018357">
    <property type="entry name" value="Hexapep_transf_CS"/>
</dbReference>
<dbReference type="GO" id="GO:0019134">
    <property type="term" value="F:glucosamine-1-phosphate N-acetyltransferase activity"/>
    <property type="evidence" value="ECO:0007669"/>
    <property type="project" value="UniProtKB-UniRule"/>
</dbReference>
<accession>D7BE10</accession>
<dbReference type="STRING" id="526227.Mesil_1266"/>
<evidence type="ECO:0000256" key="10">
    <source>
        <dbReference type="ARBA" id="ARBA00022960"/>
    </source>
</evidence>
<comment type="catalytic activity">
    <reaction evidence="16 18">
        <text>N-acetyl-alpha-D-glucosamine 1-phosphate + UTP + H(+) = UDP-N-acetyl-alpha-D-glucosamine + diphosphate</text>
        <dbReference type="Rhea" id="RHEA:13509"/>
        <dbReference type="ChEBI" id="CHEBI:15378"/>
        <dbReference type="ChEBI" id="CHEBI:33019"/>
        <dbReference type="ChEBI" id="CHEBI:46398"/>
        <dbReference type="ChEBI" id="CHEBI:57705"/>
        <dbReference type="ChEBI" id="CHEBI:57776"/>
        <dbReference type="EC" id="2.7.7.23"/>
    </reaction>
</comment>
<feature type="domain" description="MobA-like NTP transferase" evidence="19">
    <location>
        <begin position="7"/>
        <end position="128"/>
    </location>
</feature>
<keyword evidence="6 18" id="KW-0548">Nucleotidyltransferase</keyword>
<dbReference type="InterPro" id="IPR050065">
    <property type="entry name" value="GlmU-like"/>
</dbReference>
<evidence type="ECO:0000256" key="13">
    <source>
        <dbReference type="ARBA" id="ARBA00023315"/>
    </source>
</evidence>
<name>D7BE10_ALLS1</name>
<feature type="binding site" evidence="18">
    <location>
        <position position="155"/>
    </location>
    <ligand>
        <name>UDP-N-acetyl-alpha-D-glucosamine</name>
        <dbReference type="ChEBI" id="CHEBI:57705"/>
    </ligand>
</feature>
<feature type="binding site" evidence="18">
    <location>
        <position position="423"/>
    </location>
    <ligand>
        <name>acetyl-CoA</name>
        <dbReference type="ChEBI" id="CHEBI:57288"/>
    </ligand>
</feature>
<keyword evidence="11 18" id="KW-0573">Peptidoglycan synthesis</keyword>
<proteinExistence type="inferred from homology"/>
<comment type="catalytic activity">
    <reaction evidence="15 18">
        <text>alpha-D-glucosamine 1-phosphate + acetyl-CoA = N-acetyl-alpha-D-glucosamine 1-phosphate + CoA + H(+)</text>
        <dbReference type="Rhea" id="RHEA:13725"/>
        <dbReference type="ChEBI" id="CHEBI:15378"/>
        <dbReference type="ChEBI" id="CHEBI:57287"/>
        <dbReference type="ChEBI" id="CHEBI:57288"/>
        <dbReference type="ChEBI" id="CHEBI:57776"/>
        <dbReference type="ChEBI" id="CHEBI:58516"/>
        <dbReference type="EC" id="2.3.1.157"/>
    </reaction>
</comment>
<dbReference type="HAMAP" id="MF_01631">
    <property type="entry name" value="GlmU"/>
    <property type="match status" value="1"/>
</dbReference>
<dbReference type="EMBL" id="CP002042">
    <property type="protein sequence ID" value="ADH63161.1"/>
    <property type="molecule type" value="Genomic_DNA"/>
</dbReference>
<dbReference type="InterPro" id="IPR011004">
    <property type="entry name" value="Trimer_LpxA-like_sf"/>
</dbReference>
<comment type="pathway">
    <text evidence="18">Bacterial outer membrane biogenesis; LPS lipid A biosynthesis.</text>
</comment>
<feature type="binding site" evidence="18">
    <location>
        <position position="405"/>
    </location>
    <ligand>
        <name>acetyl-CoA</name>
        <dbReference type="ChEBI" id="CHEBI:57288"/>
    </ligand>
</feature>
<keyword evidence="5 18" id="KW-0808">Transferase</keyword>
<dbReference type="SUPFAM" id="SSF53448">
    <property type="entry name" value="Nucleotide-diphospho-sugar transferases"/>
    <property type="match status" value="1"/>
</dbReference>
<feature type="binding site" evidence="18">
    <location>
        <position position="140"/>
    </location>
    <ligand>
        <name>UDP-N-acetyl-alpha-D-glucosamine</name>
        <dbReference type="ChEBI" id="CHEBI:57705"/>
    </ligand>
</feature>
<dbReference type="Pfam" id="PF12804">
    <property type="entry name" value="NTP_transf_3"/>
    <property type="match status" value="1"/>
</dbReference>
<feature type="binding site" evidence="18">
    <location>
        <position position="75"/>
    </location>
    <ligand>
        <name>UDP-N-acetyl-alpha-D-glucosamine</name>
        <dbReference type="ChEBI" id="CHEBI:57705"/>
    </ligand>
</feature>
<sequence length="458" mass="49625">MGMGHAVVILAAGLGTRMKSKLPKMLHPLLGKPMVAYAVETALESGAERVVVVLGHGAEEVRQALKGYPLEYVVQERQLGTAHALLQARPLLEDYPGPIVLRQGDTPLARAETIINLVKALETSDLVLLTVKMADPTGMGRIIRDADGEIIANVEEKDANLAQRAIKEVNAGVYAFRKEVWAALEQIDNRNAAGEYYLPDLIRIYRAMGKHVRGLESNDPGELLGVNTRSQLAQVEAILLTRLRQQWMDRGVRMIQPETIYLEPSVELAPDVTLWPGVILRGATKIGEGCEIGAYSVLTDMELEPGVTLRPNVVAEKSLIKSGADAGPFARFRPGVVLEEGVHVGNFVEMKATRMRRGAKAGHVAYLGDADIGEDSNIGAGTITANYDGKQKHRTIVGRGVFIGSNTTLIAPIKIADGAYVAGGSTLNQDVPEDALAIARERQRNIEGYVKRKRGQAQ</sequence>
<evidence type="ECO:0000256" key="5">
    <source>
        <dbReference type="ARBA" id="ARBA00022679"/>
    </source>
</evidence>
<dbReference type="InterPro" id="IPR029044">
    <property type="entry name" value="Nucleotide-diphossugar_trans"/>
</dbReference>
<dbReference type="PANTHER" id="PTHR43584">
    <property type="entry name" value="NUCLEOTIDYL TRANSFERASE"/>
    <property type="match status" value="1"/>
</dbReference>
<comment type="similarity">
    <text evidence="2 18">In the C-terminal section; belongs to the transferase hexapeptide repeat family.</text>
</comment>
<comment type="similarity">
    <text evidence="3 18">In the N-terminal section; belongs to the N-acetylglucosamine-1-phosphate uridyltransferase family.</text>
</comment>
<dbReference type="Gene3D" id="3.90.550.10">
    <property type="entry name" value="Spore Coat Polysaccharide Biosynthesis Protein SpsA, Chain A"/>
    <property type="match status" value="1"/>
</dbReference>
<dbReference type="Pfam" id="PF14602">
    <property type="entry name" value="Hexapep_2"/>
    <property type="match status" value="1"/>
</dbReference>
<dbReference type="UniPathway" id="UPA00113">
    <property type="reaction ID" value="UER00532"/>
</dbReference>
<evidence type="ECO:0000256" key="4">
    <source>
        <dbReference type="ARBA" id="ARBA00022490"/>
    </source>
</evidence>
<evidence type="ECO:0000256" key="14">
    <source>
        <dbReference type="ARBA" id="ARBA00023316"/>
    </source>
</evidence>
<keyword evidence="4 18" id="KW-0963">Cytoplasm</keyword>
<evidence type="ECO:0000256" key="1">
    <source>
        <dbReference type="ARBA" id="ARBA00004496"/>
    </source>
</evidence>
<feature type="binding site" evidence="18">
    <location>
        <position position="170"/>
    </location>
    <ligand>
        <name>UDP-N-acetyl-alpha-D-glucosamine</name>
        <dbReference type="ChEBI" id="CHEBI:57705"/>
    </ligand>
</feature>
<feature type="binding site" evidence="18">
    <location>
        <position position="380"/>
    </location>
    <ligand>
        <name>acetyl-CoA</name>
        <dbReference type="ChEBI" id="CHEBI:57288"/>
    </ligand>
</feature>
<comment type="function">
    <text evidence="17 18">Catalyzes the last two sequential reactions in the de novo biosynthetic pathway for UDP-N-acetylglucosamine (UDP-GlcNAc). The C-terminal domain catalyzes the transfer of acetyl group from acetyl coenzyme A to glucosamine-1-phosphate (GlcN-1-P) to produce N-acetylglucosamine-1-phosphate (GlcNAc-1-P), which is converted into UDP-GlcNAc by the transfer of uridine 5-monophosphate (from uridine 5-triphosphate), a reaction catalyzed by the N-terminal domain.</text>
</comment>
<comment type="cofactor">
    <cofactor evidence="18">
        <name>Mg(2+)</name>
        <dbReference type="ChEBI" id="CHEBI:18420"/>
    </cofactor>
    <text evidence="18">Binds 1 Mg(2+) ion per subunit.</text>
</comment>
<dbReference type="InterPro" id="IPR025877">
    <property type="entry name" value="MobA-like_NTP_Trfase"/>
</dbReference>